<feature type="non-terminal residue" evidence="3">
    <location>
        <position position="1"/>
    </location>
</feature>
<dbReference type="InterPro" id="IPR023561">
    <property type="entry name" value="Carbonic_anhydrase_a-class"/>
</dbReference>
<sequence length="262" mass="29888">VRSTQEQKLCTTSSSGLPKWRQSPIDISRVAVWSKKFPPLLLTNYWSNSGTAILANTGKTVNIELANRRLPIMCGGPLKDDEYQFMNVQFRWGPSDCRGAEHSIDNIWYSMEAQVMHWNTRYGSTDKCYDKSDGISILSYLMQVVGCPGIPDNPALALITHKLPEIKRMDSTINITPDCLRWMMHACTCPGYYTYTGSLTFPPYNECVTWIIVPNAIKISSNQIEAFRSLYNHKWEHIVGNYRSQHLLHGRRIFFATNDAVV</sequence>
<accession>A0A151JM89</accession>
<dbReference type="InterPro" id="IPR001148">
    <property type="entry name" value="CA_dom"/>
</dbReference>
<proteinExistence type="inferred from homology"/>
<name>A0A151JM89_9HYME</name>
<evidence type="ECO:0000259" key="2">
    <source>
        <dbReference type="PROSITE" id="PS51144"/>
    </source>
</evidence>
<dbReference type="InterPro" id="IPR036398">
    <property type="entry name" value="CA_dom_sf"/>
</dbReference>
<dbReference type="SUPFAM" id="SSF51069">
    <property type="entry name" value="Carbonic anhydrase"/>
    <property type="match status" value="1"/>
</dbReference>
<dbReference type="PANTHER" id="PTHR18952">
    <property type="entry name" value="CARBONIC ANHYDRASE"/>
    <property type="match status" value="1"/>
</dbReference>
<dbReference type="STRING" id="471704.A0A151JM89"/>
<organism evidence="3 4">
    <name type="scientific">Trachymyrmex cornetzi</name>
    <dbReference type="NCBI Taxonomy" id="471704"/>
    <lineage>
        <taxon>Eukaryota</taxon>
        <taxon>Metazoa</taxon>
        <taxon>Ecdysozoa</taxon>
        <taxon>Arthropoda</taxon>
        <taxon>Hexapoda</taxon>
        <taxon>Insecta</taxon>
        <taxon>Pterygota</taxon>
        <taxon>Neoptera</taxon>
        <taxon>Endopterygota</taxon>
        <taxon>Hymenoptera</taxon>
        <taxon>Apocrita</taxon>
        <taxon>Aculeata</taxon>
        <taxon>Formicoidea</taxon>
        <taxon>Formicidae</taxon>
        <taxon>Myrmicinae</taxon>
        <taxon>Trachymyrmex</taxon>
    </lineage>
</organism>
<dbReference type="Gene3D" id="3.10.200.10">
    <property type="entry name" value="Alpha carbonic anhydrase"/>
    <property type="match status" value="1"/>
</dbReference>
<dbReference type="SMART" id="SM01057">
    <property type="entry name" value="Carb_anhydrase"/>
    <property type="match status" value="1"/>
</dbReference>
<dbReference type="GO" id="GO:0004089">
    <property type="term" value="F:carbonate dehydratase activity"/>
    <property type="evidence" value="ECO:0007669"/>
    <property type="project" value="InterPro"/>
</dbReference>
<dbReference type="CDD" id="cd00326">
    <property type="entry name" value="alpha_CA"/>
    <property type="match status" value="1"/>
</dbReference>
<dbReference type="Pfam" id="PF00194">
    <property type="entry name" value="Carb_anhydrase"/>
    <property type="match status" value="1"/>
</dbReference>
<protein>
    <submittedName>
        <fullName evidence="3">Carbonic anhydrase 2</fullName>
    </submittedName>
</protein>
<dbReference type="PROSITE" id="PS51144">
    <property type="entry name" value="ALPHA_CA_2"/>
    <property type="match status" value="1"/>
</dbReference>
<dbReference type="AlphaFoldDB" id="A0A151JM89"/>
<evidence type="ECO:0000313" key="3">
    <source>
        <dbReference type="EMBL" id="KYN27405.1"/>
    </source>
</evidence>
<dbReference type="GO" id="GO:0005737">
    <property type="term" value="C:cytoplasm"/>
    <property type="evidence" value="ECO:0007669"/>
    <property type="project" value="TreeGrafter"/>
</dbReference>
<dbReference type="EMBL" id="KQ978946">
    <property type="protein sequence ID" value="KYN27405.1"/>
    <property type="molecule type" value="Genomic_DNA"/>
</dbReference>
<dbReference type="Proteomes" id="UP000078492">
    <property type="component" value="Unassembled WGS sequence"/>
</dbReference>
<evidence type="ECO:0000256" key="1">
    <source>
        <dbReference type="ARBA" id="ARBA00010718"/>
    </source>
</evidence>
<evidence type="ECO:0000313" key="4">
    <source>
        <dbReference type="Proteomes" id="UP000078492"/>
    </source>
</evidence>
<dbReference type="PANTHER" id="PTHR18952:SF114">
    <property type="entry name" value="CARBONIC ANHYDRASE 3, ISOFORM A"/>
    <property type="match status" value="1"/>
</dbReference>
<comment type="similarity">
    <text evidence="1">Belongs to the alpha-carbonic anhydrase family.</text>
</comment>
<gene>
    <name evidence="3" type="ORF">ALC57_03221</name>
</gene>
<dbReference type="GO" id="GO:0008270">
    <property type="term" value="F:zinc ion binding"/>
    <property type="evidence" value="ECO:0007669"/>
    <property type="project" value="InterPro"/>
</dbReference>
<keyword evidence="4" id="KW-1185">Reference proteome</keyword>
<feature type="domain" description="Alpha-carbonic anhydrase" evidence="2">
    <location>
        <begin position="1"/>
        <end position="257"/>
    </location>
</feature>
<reference evidence="3 4" key="1">
    <citation type="submission" date="2015-09" db="EMBL/GenBank/DDBJ databases">
        <title>Trachymyrmex cornetzi WGS genome.</title>
        <authorList>
            <person name="Nygaard S."/>
            <person name="Hu H."/>
            <person name="Boomsma J."/>
            <person name="Zhang G."/>
        </authorList>
    </citation>
    <scope>NUCLEOTIDE SEQUENCE [LARGE SCALE GENOMIC DNA]</scope>
    <source>
        <strain evidence="3">Tcor2-1</strain>
        <tissue evidence="3">Whole body</tissue>
    </source>
</reference>